<accession>A0A6M1TF78</accession>
<protein>
    <submittedName>
        <fullName evidence="3">DUF2335 domain-containing protein</fullName>
    </submittedName>
</protein>
<feature type="region of interest" description="Disordered" evidence="1">
    <location>
        <begin position="1"/>
        <end position="41"/>
    </location>
</feature>
<sequence>MSEEESKQKDNDNSVEKREESDTVDPDSVGELADALDIEDPEERKQLIAKFSQITSSPVPPPKVLKGYEKVVDGGAKWLMEYTKAEQLHRHKMDRKELSYYSAGQIFGFILGLIGIGGGLYLALTGATWFGFAAFFTSLVSLVGLFVYNKREESKKDS</sequence>
<dbReference type="InterPro" id="IPR019284">
    <property type="entry name" value="RP532"/>
</dbReference>
<keyword evidence="2" id="KW-0472">Membrane</keyword>
<evidence type="ECO:0000313" key="3">
    <source>
        <dbReference type="EMBL" id="NGP89434.1"/>
    </source>
</evidence>
<proteinExistence type="predicted"/>
<keyword evidence="4" id="KW-1185">Reference proteome</keyword>
<reference evidence="3 4" key="1">
    <citation type="submission" date="2020-02" db="EMBL/GenBank/DDBJ databases">
        <title>Aliifodinibius halophilus 2W32, complete genome.</title>
        <authorList>
            <person name="Li Y."/>
            <person name="Wu S."/>
        </authorList>
    </citation>
    <scope>NUCLEOTIDE SEQUENCE [LARGE SCALE GENOMIC DNA]</scope>
    <source>
        <strain evidence="3 4">2W32</strain>
    </source>
</reference>
<keyword evidence="2" id="KW-0812">Transmembrane</keyword>
<comment type="caution">
    <text evidence="3">The sequence shown here is derived from an EMBL/GenBank/DDBJ whole genome shotgun (WGS) entry which is preliminary data.</text>
</comment>
<dbReference type="Pfam" id="PF10097">
    <property type="entry name" value="DUF2335"/>
    <property type="match status" value="1"/>
</dbReference>
<dbReference type="AlphaFoldDB" id="A0A6M1TF78"/>
<evidence type="ECO:0000256" key="2">
    <source>
        <dbReference type="SAM" id="Phobius"/>
    </source>
</evidence>
<feature type="transmembrane region" description="Helical" evidence="2">
    <location>
        <begin position="129"/>
        <end position="148"/>
    </location>
</feature>
<feature type="transmembrane region" description="Helical" evidence="2">
    <location>
        <begin position="98"/>
        <end position="123"/>
    </location>
</feature>
<evidence type="ECO:0000256" key="1">
    <source>
        <dbReference type="SAM" id="MobiDB-lite"/>
    </source>
</evidence>
<gene>
    <name evidence="3" type="ORF">G3569_13830</name>
</gene>
<keyword evidence="2" id="KW-1133">Transmembrane helix</keyword>
<organism evidence="3 4">
    <name type="scientific">Fodinibius halophilus</name>
    <dbReference type="NCBI Taxonomy" id="1736908"/>
    <lineage>
        <taxon>Bacteria</taxon>
        <taxon>Pseudomonadati</taxon>
        <taxon>Balneolota</taxon>
        <taxon>Balneolia</taxon>
        <taxon>Balneolales</taxon>
        <taxon>Balneolaceae</taxon>
        <taxon>Fodinibius</taxon>
    </lineage>
</organism>
<evidence type="ECO:0000313" key="4">
    <source>
        <dbReference type="Proteomes" id="UP000479132"/>
    </source>
</evidence>
<dbReference type="Proteomes" id="UP000479132">
    <property type="component" value="Unassembled WGS sequence"/>
</dbReference>
<dbReference type="RefSeq" id="WP_165270170.1">
    <property type="nucleotide sequence ID" value="NZ_JAALLS010000019.1"/>
</dbReference>
<name>A0A6M1TF78_9BACT</name>
<dbReference type="EMBL" id="JAALLS010000019">
    <property type="protein sequence ID" value="NGP89434.1"/>
    <property type="molecule type" value="Genomic_DNA"/>
</dbReference>
<feature type="compositionally biased region" description="Basic and acidic residues" evidence="1">
    <location>
        <begin position="1"/>
        <end position="21"/>
    </location>
</feature>